<evidence type="ECO:0000313" key="2">
    <source>
        <dbReference type="EMBL" id="KAG2549852.1"/>
    </source>
</evidence>
<comment type="caution">
    <text evidence="2">The sequence shown here is derived from an EMBL/GenBank/DDBJ whole genome shotgun (WGS) entry which is preliminary data.</text>
</comment>
<proteinExistence type="predicted"/>
<accession>A0A8T0NP80</accession>
<evidence type="ECO:0000256" key="1">
    <source>
        <dbReference type="SAM" id="MobiDB-lite"/>
    </source>
</evidence>
<dbReference type="EMBL" id="CM029053">
    <property type="protein sequence ID" value="KAG2549852.1"/>
    <property type="molecule type" value="Genomic_DNA"/>
</dbReference>
<feature type="region of interest" description="Disordered" evidence="1">
    <location>
        <begin position="1"/>
        <end position="168"/>
    </location>
</feature>
<sequence>MGVVGSTPDLLVDETRDRGGTEPAGHGGARPPAAAAARSPLKAAAARSPLKAVPARSSPGRGCRARGRRPVEERRGGREQPHGHRAGLRCGRALAGCRAEERKGGRPGAELRRRAAGGGEVAALPTARRAGMQGRWRTAAAATLPRAPTPAAARAPYAALSGKDRRKK</sequence>
<feature type="compositionally biased region" description="Basic and acidic residues" evidence="1">
    <location>
        <begin position="98"/>
        <end position="113"/>
    </location>
</feature>
<name>A0A8T0NP80_PANVG</name>
<organism evidence="2 3">
    <name type="scientific">Panicum virgatum</name>
    <name type="common">Blackwell switchgrass</name>
    <dbReference type="NCBI Taxonomy" id="38727"/>
    <lineage>
        <taxon>Eukaryota</taxon>
        <taxon>Viridiplantae</taxon>
        <taxon>Streptophyta</taxon>
        <taxon>Embryophyta</taxon>
        <taxon>Tracheophyta</taxon>
        <taxon>Spermatophyta</taxon>
        <taxon>Magnoliopsida</taxon>
        <taxon>Liliopsida</taxon>
        <taxon>Poales</taxon>
        <taxon>Poaceae</taxon>
        <taxon>PACMAD clade</taxon>
        <taxon>Panicoideae</taxon>
        <taxon>Panicodae</taxon>
        <taxon>Paniceae</taxon>
        <taxon>Panicinae</taxon>
        <taxon>Panicum</taxon>
        <taxon>Panicum sect. Hiantes</taxon>
    </lineage>
</organism>
<protein>
    <submittedName>
        <fullName evidence="2">Uncharacterized protein</fullName>
    </submittedName>
</protein>
<keyword evidence="3" id="KW-1185">Reference proteome</keyword>
<feature type="compositionally biased region" description="Low complexity" evidence="1">
    <location>
        <begin position="29"/>
        <end position="62"/>
    </location>
</feature>
<feature type="compositionally biased region" description="Basic and acidic residues" evidence="1">
    <location>
        <begin position="69"/>
        <end position="82"/>
    </location>
</feature>
<dbReference type="Proteomes" id="UP000823388">
    <property type="component" value="Chromosome 9K"/>
</dbReference>
<evidence type="ECO:0000313" key="3">
    <source>
        <dbReference type="Proteomes" id="UP000823388"/>
    </source>
</evidence>
<dbReference type="AlphaFoldDB" id="A0A8T0NP80"/>
<reference evidence="2" key="1">
    <citation type="submission" date="2020-05" db="EMBL/GenBank/DDBJ databases">
        <title>WGS assembly of Panicum virgatum.</title>
        <authorList>
            <person name="Lovell J.T."/>
            <person name="Jenkins J."/>
            <person name="Shu S."/>
            <person name="Juenger T.E."/>
            <person name="Schmutz J."/>
        </authorList>
    </citation>
    <scope>NUCLEOTIDE SEQUENCE</scope>
    <source>
        <strain evidence="2">AP13</strain>
    </source>
</reference>
<feature type="compositionally biased region" description="Low complexity" evidence="1">
    <location>
        <begin position="137"/>
        <end position="159"/>
    </location>
</feature>
<gene>
    <name evidence="2" type="ORF">PVAP13_9KG257326</name>
</gene>